<gene>
    <name evidence="1" type="ORF">H0241_29330</name>
</gene>
<sequence length="57" mass="6424">MVLSFCAALQWQWREYRSTTSAAPALRLRRFGGKIARLPAVHSNADEKTNAAFMILT</sequence>
<evidence type="ECO:0000313" key="2">
    <source>
        <dbReference type="Proteomes" id="UP000558284"/>
    </source>
</evidence>
<dbReference type="RefSeq" id="WP_181061262.1">
    <property type="nucleotide sequence ID" value="NZ_JACDTY010000022.1"/>
</dbReference>
<dbReference type="Proteomes" id="UP000558284">
    <property type="component" value="Unassembled WGS sequence"/>
</dbReference>
<comment type="caution">
    <text evidence="1">The sequence shown here is derived from an EMBL/GenBank/DDBJ whole genome shotgun (WGS) entry which is preliminary data.</text>
</comment>
<proteinExistence type="predicted"/>
<dbReference type="EMBL" id="JACDTY010000022">
    <property type="protein sequence ID" value="MBA1144313.1"/>
    <property type="molecule type" value="Genomic_DNA"/>
</dbReference>
<evidence type="ECO:0000313" key="1">
    <source>
        <dbReference type="EMBL" id="MBA1144313.1"/>
    </source>
</evidence>
<organism evidence="1 2">
    <name type="scientific">Mesorhizobium neociceri</name>
    <dbReference type="NCBI Taxonomy" id="1307853"/>
    <lineage>
        <taxon>Bacteria</taxon>
        <taxon>Pseudomonadati</taxon>
        <taxon>Pseudomonadota</taxon>
        <taxon>Alphaproteobacteria</taxon>
        <taxon>Hyphomicrobiales</taxon>
        <taxon>Phyllobacteriaceae</taxon>
        <taxon>Mesorhizobium</taxon>
    </lineage>
</organism>
<protein>
    <submittedName>
        <fullName evidence="1">Uncharacterized protein</fullName>
    </submittedName>
</protein>
<reference evidence="1 2" key="1">
    <citation type="submission" date="2020-07" db="EMBL/GenBank/DDBJ databases">
        <title>Definition of the novel symbiovar canariense within Mesorhizobium novociceri, a new species of genus Mesorhizobium nodulating Cicer canariense in the Caldera de Taburiente National Park (La Palma, Canary Islands).</title>
        <authorList>
            <person name="Leon-Barrios M."/>
            <person name="Perez-Yepez J."/>
            <person name="Flores-Felix J.D."/>
            <person name="Ramirez-Baena M.H."/>
            <person name="Pulido-Suarez L."/>
            <person name="Igual J.M."/>
            <person name="Velazquez E."/>
            <person name="Peix A."/>
        </authorList>
    </citation>
    <scope>NUCLEOTIDE SEQUENCE [LARGE SCALE GENOMIC DNA]</scope>
    <source>
        <strain evidence="1 2">CCANP35</strain>
    </source>
</reference>
<name>A0A838BDH6_9HYPH</name>
<accession>A0A838BDH6</accession>
<keyword evidence="2" id="KW-1185">Reference proteome</keyword>
<dbReference type="AlphaFoldDB" id="A0A838BDH6"/>